<dbReference type="GO" id="GO:0003700">
    <property type="term" value="F:DNA-binding transcription factor activity"/>
    <property type="evidence" value="ECO:0007669"/>
    <property type="project" value="InterPro"/>
</dbReference>
<accession>A0A4Z1EAF2</accession>
<proteinExistence type="predicted"/>
<feature type="domain" description="HTH marR-type" evidence="2">
    <location>
        <begin position="1"/>
        <end position="150"/>
    </location>
</feature>
<dbReference type="PROSITE" id="PS50995">
    <property type="entry name" value="HTH_MARR_2"/>
    <property type="match status" value="1"/>
</dbReference>
<keyword evidence="4" id="KW-1185">Reference proteome</keyword>
<reference evidence="3 4" key="1">
    <citation type="submission" date="2018-11" db="EMBL/GenBank/DDBJ databases">
        <title>Complete genome sequencing of the Actinobacteria Serinibacter sp. K3-2.</title>
        <authorList>
            <person name="Rakitin A.L."/>
            <person name="Beletsky A.V."/>
            <person name="Mardanov A.V."/>
            <person name="Ravin N.V."/>
            <person name="Gromova A.S."/>
            <person name="Filippova S.N."/>
            <person name="Gal'Chenko V.F."/>
        </authorList>
    </citation>
    <scope>NUCLEOTIDE SEQUENCE [LARGE SCALE GENOMIC DNA]</scope>
    <source>
        <strain evidence="3 4">K3-2</strain>
    </source>
</reference>
<dbReference type="InterPro" id="IPR039422">
    <property type="entry name" value="MarR/SlyA-like"/>
</dbReference>
<protein>
    <submittedName>
        <fullName evidence="3">Transcriptional regulator, MarR family</fullName>
    </submittedName>
</protein>
<sequence>MADGVDTSWLDEGEQRDWRASVVGMTYLLATLSRDLEVATGLSMAEYEILVRLSEAPDGSVRMSDLADGVAHSRSRVTHTVARLEAAGLVSRRPAAEDRRGIAATLTAAGYERLVAAAPSHVASVRARLVDVIDRDQLAQLGEAMRAVLREAALVDAPGESSDTSCGDGAEPCTQEGLRD</sequence>
<dbReference type="AlphaFoldDB" id="A0A4Z1EAF2"/>
<evidence type="ECO:0000256" key="1">
    <source>
        <dbReference type="SAM" id="MobiDB-lite"/>
    </source>
</evidence>
<dbReference type="InterPro" id="IPR000835">
    <property type="entry name" value="HTH_MarR-typ"/>
</dbReference>
<dbReference type="PANTHER" id="PTHR33164:SF99">
    <property type="entry name" value="MARR FAMILY REGULATORY PROTEIN"/>
    <property type="match status" value="1"/>
</dbReference>
<dbReference type="InterPro" id="IPR036388">
    <property type="entry name" value="WH-like_DNA-bd_sf"/>
</dbReference>
<dbReference type="RefSeq" id="WP_135848645.1">
    <property type="nucleotide sequence ID" value="NZ_RHPJ01000001.1"/>
</dbReference>
<dbReference type="SUPFAM" id="SSF46785">
    <property type="entry name" value="Winged helix' DNA-binding domain"/>
    <property type="match status" value="1"/>
</dbReference>
<gene>
    <name evidence="3" type="ORF">SERN_0639</name>
</gene>
<comment type="caution">
    <text evidence="3">The sequence shown here is derived from an EMBL/GenBank/DDBJ whole genome shotgun (WGS) entry which is preliminary data.</text>
</comment>
<dbReference type="PANTHER" id="PTHR33164">
    <property type="entry name" value="TRANSCRIPTIONAL REGULATOR, MARR FAMILY"/>
    <property type="match status" value="1"/>
</dbReference>
<dbReference type="OrthoDB" id="8635520at2"/>
<evidence type="ECO:0000259" key="2">
    <source>
        <dbReference type="PROSITE" id="PS50995"/>
    </source>
</evidence>
<dbReference type="Pfam" id="PF12802">
    <property type="entry name" value="MarR_2"/>
    <property type="match status" value="1"/>
</dbReference>
<name>A0A4Z1EAF2_9MICO</name>
<organism evidence="3 4">
    <name type="scientific">Serinibacter arcticus</name>
    <dbReference type="NCBI Taxonomy" id="1655435"/>
    <lineage>
        <taxon>Bacteria</taxon>
        <taxon>Bacillati</taxon>
        <taxon>Actinomycetota</taxon>
        <taxon>Actinomycetes</taxon>
        <taxon>Micrococcales</taxon>
        <taxon>Beutenbergiaceae</taxon>
        <taxon>Serinibacter</taxon>
    </lineage>
</organism>
<dbReference type="Gene3D" id="1.10.10.10">
    <property type="entry name" value="Winged helix-like DNA-binding domain superfamily/Winged helix DNA-binding domain"/>
    <property type="match status" value="1"/>
</dbReference>
<dbReference type="InterPro" id="IPR036390">
    <property type="entry name" value="WH_DNA-bd_sf"/>
</dbReference>
<evidence type="ECO:0000313" key="3">
    <source>
        <dbReference type="EMBL" id="TGO06447.1"/>
    </source>
</evidence>
<evidence type="ECO:0000313" key="4">
    <source>
        <dbReference type="Proteomes" id="UP000297318"/>
    </source>
</evidence>
<dbReference type="Proteomes" id="UP000297318">
    <property type="component" value="Unassembled WGS sequence"/>
</dbReference>
<dbReference type="SMART" id="SM00347">
    <property type="entry name" value="HTH_MARR"/>
    <property type="match status" value="1"/>
</dbReference>
<feature type="region of interest" description="Disordered" evidence="1">
    <location>
        <begin position="157"/>
        <end position="180"/>
    </location>
</feature>
<dbReference type="GO" id="GO:0006950">
    <property type="term" value="P:response to stress"/>
    <property type="evidence" value="ECO:0007669"/>
    <property type="project" value="TreeGrafter"/>
</dbReference>
<dbReference type="EMBL" id="RHPJ01000001">
    <property type="protein sequence ID" value="TGO06447.1"/>
    <property type="molecule type" value="Genomic_DNA"/>
</dbReference>